<organism evidence="2 3">
    <name type="scientific">Scophthalmus maximus</name>
    <name type="common">Turbot</name>
    <name type="synonym">Psetta maxima</name>
    <dbReference type="NCBI Taxonomy" id="52904"/>
    <lineage>
        <taxon>Eukaryota</taxon>
        <taxon>Metazoa</taxon>
        <taxon>Chordata</taxon>
        <taxon>Craniata</taxon>
        <taxon>Vertebrata</taxon>
        <taxon>Euteleostomi</taxon>
        <taxon>Actinopterygii</taxon>
        <taxon>Neopterygii</taxon>
        <taxon>Teleostei</taxon>
        <taxon>Neoteleostei</taxon>
        <taxon>Acanthomorphata</taxon>
        <taxon>Carangaria</taxon>
        <taxon>Pleuronectiformes</taxon>
        <taxon>Pleuronectoidei</taxon>
        <taxon>Scophthalmidae</taxon>
        <taxon>Scophthalmus</taxon>
    </lineage>
</organism>
<reference evidence="2 3" key="1">
    <citation type="submission" date="2019-06" db="EMBL/GenBank/DDBJ databases">
        <title>Draft genomes of female and male turbot (Scophthalmus maximus).</title>
        <authorList>
            <person name="Xu H."/>
            <person name="Xu X.-W."/>
            <person name="Shao C."/>
            <person name="Chen S."/>
        </authorList>
    </citation>
    <scope>NUCLEOTIDE SEQUENCE [LARGE SCALE GENOMIC DNA]</scope>
    <source>
        <strain evidence="2">Ysfricsl-2016a</strain>
        <tissue evidence="2">Blood</tissue>
    </source>
</reference>
<evidence type="ECO:0000313" key="2">
    <source>
        <dbReference type="EMBL" id="KAF0043037.1"/>
    </source>
</evidence>
<dbReference type="AlphaFoldDB" id="A0A6A4T9I4"/>
<gene>
    <name evidence="2" type="ORF">F2P81_004374</name>
</gene>
<comment type="caution">
    <text evidence="2">The sequence shown here is derived from an EMBL/GenBank/DDBJ whole genome shotgun (WGS) entry which is preliminary data.</text>
</comment>
<evidence type="ECO:0000256" key="1">
    <source>
        <dbReference type="SAM" id="MobiDB-lite"/>
    </source>
</evidence>
<proteinExistence type="predicted"/>
<evidence type="ECO:0000313" key="3">
    <source>
        <dbReference type="Proteomes" id="UP000438429"/>
    </source>
</evidence>
<feature type="compositionally biased region" description="Basic and acidic residues" evidence="1">
    <location>
        <begin position="47"/>
        <end position="63"/>
    </location>
</feature>
<protein>
    <submittedName>
        <fullName evidence="2">Uncharacterized protein</fullName>
    </submittedName>
</protein>
<sequence>MDVVSMCVTPLCECSVCACGRDNRGKDPSASLYIPNLPLHAKGGVSDSREASSSEKIKKDSDGSKTSSVPDGILFSLITITDTEERDSCAYIGPRVHVGVDVKLKSPQFDVNANDIGPICLITYGPMGSAYSPKSEAQHRFTYSNKADYTGPKRCNCRQHRQVCLPTSQCVHANF</sequence>
<accession>A0A6A4T9I4</accession>
<dbReference type="Proteomes" id="UP000438429">
    <property type="component" value="Unassembled WGS sequence"/>
</dbReference>
<dbReference type="EMBL" id="VEVO01000004">
    <property type="protein sequence ID" value="KAF0043037.1"/>
    <property type="molecule type" value="Genomic_DNA"/>
</dbReference>
<name>A0A6A4T9I4_SCOMX</name>
<feature type="region of interest" description="Disordered" evidence="1">
    <location>
        <begin position="43"/>
        <end position="67"/>
    </location>
</feature>